<dbReference type="Gene3D" id="2.60.40.10">
    <property type="entry name" value="Immunoglobulins"/>
    <property type="match status" value="1"/>
</dbReference>
<evidence type="ECO:0000256" key="6">
    <source>
        <dbReference type="ARBA" id="ARBA00023319"/>
    </source>
</evidence>
<evidence type="ECO:0000256" key="9">
    <source>
        <dbReference type="SAM" id="Phobius"/>
    </source>
</evidence>
<keyword evidence="2 9" id="KW-0812">Transmembrane</keyword>
<evidence type="ECO:0000313" key="12">
    <source>
        <dbReference type="Proteomes" id="UP000504624"/>
    </source>
</evidence>
<dbReference type="InterPro" id="IPR013783">
    <property type="entry name" value="Ig-like_fold"/>
</dbReference>
<sequence>MATPGTWDRSQEPLQPLTGFNPKGFSGDPASAAGKPGMGPWIRMVPLIAFSGLHPTTGSVHDPLLVLDGLEDSGIRLKCLSERLFSEVKVLWMDGKGRNITGNALSTDTSGNAGSSIVLKPGSGNAVSCRIVDNLGKTSTESSVVITESFFPTISLWLPAFVMILLFGIFLVLAAVYKLRINQKATDQEKNAQKQIQEDIEEFKMELEEVQEKFQKENQEMTTKIEQIQAQLDFRRAQSNAVPLTLDELCKHPELSLRDRSRVVSCSAAEQLHPKPAVLAKESFSQGKHYWEVEVRDGSGWELGVLAEEIRDSLRKDGMALPREREQVLSLGYSRGEFTIPGGWNSGPCPVLGVFLDQESHNLSFFDVEGKSLLASLPLRFSGNLFPFFSPGSDGKGLGIRSVGGS</sequence>
<dbReference type="RefSeq" id="XP_017695099.1">
    <property type="nucleotide sequence ID" value="XM_017839610.1"/>
</dbReference>
<dbReference type="InterPro" id="IPR003877">
    <property type="entry name" value="SPRY_dom"/>
</dbReference>
<evidence type="ECO:0000256" key="7">
    <source>
        <dbReference type="SAM" id="Coils"/>
    </source>
</evidence>
<feature type="region of interest" description="Disordered" evidence="8">
    <location>
        <begin position="1"/>
        <end position="33"/>
    </location>
</feature>
<accession>A0A6J0JAF3</accession>
<feature type="transmembrane region" description="Helical" evidence="9">
    <location>
        <begin position="156"/>
        <end position="177"/>
    </location>
</feature>
<dbReference type="GeneID" id="108509984"/>
<evidence type="ECO:0000256" key="2">
    <source>
        <dbReference type="ARBA" id="ARBA00022692"/>
    </source>
</evidence>
<proteinExistence type="predicted"/>
<keyword evidence="3" id="KW-0732">Signal</keyword>
<dbReference type="PANTHER" id="PTHR24103">
    <property type="entry name" value="E3 UBIQUITIN-PROTEIN LIGASE TRIM"/>
    <property type="match status" value="1"/>
</dbReference>
<dbReference type="AlphaFoldDB" id="A0A6J0JAF3"/>
<dbReference type="SMART" id="SM00449">
    <property type="entry name" value="SPRY"/>
    <property type="match status" value="1"/>
</dbReference>
<organism evidence="12 13">
    <name type="scientific">Lepidothrix coronata</name>
    <name type="common">blue-crowned manakin</name>
    <dbReference type="NCBI Taxonomy" id="321398"/>
    <lineage>
        <taxon>Eukaryota</taxon>
        <taxon>Metazoa</taxon>
        <taxon>Chordata</taxon>
        <taxon>Craniata</taxon>
        <taxon>Vertebrata</taxon>
        <taxon>Euteleostomi</taxon>
        <taxon>Archelosauria</taxon>
        <taxon>Archosauria</taxon>
        <taxon>Dinosauria</taxon>
        <taxon>Saurischia</taxon>
        <taxon>Theropoda</taxon>
        <taxon>Coelurosauria</taxon>
        <taxon>Aves</taxon>
        <taxon>Neognathae</taxon>
        <taxon>Neoaves</taxon>
        <taxon>Telluraves</taxon>
        <taxon>Australaves</taxon>
        <taxon>Passeriformes</taxon>
        <taxon>Pipridae</taxon>
        <taxon>Lepidothrix</taxon>
    </lineage>
</organism>
<dbReference type="Pfam" id="PF00622">
    <property type="entry name" value="SPRY"/>
    <property type="match status" value="1"/>
</dbReference>
<protein>
    <submittedName>
        <fullName evidence="13">Butyrophilin subfamily 2 member A1-like isoform X1</fullName>
    </submittedName>
</protein>
<feature type="domain" description="Ig-like" evidence="11">
    <location>
        <begin position="55"/>
        <end position="147"/>
    </location>
</feature>
<dbReference type="PROSITE" id="PS50835">
    <property type="entry name" value="IG_LIKE"/>
    <property type="match status" value="1"/>
</dbReference>
<evidence type="ECO:0000259" key="10">
    <source>
        <dbReference type="PROSITE" id="PS50188"/>
    </source>
</evidence>
<dbReference type="Gene3D" id="2.60.120.920">
    <property type="match status" value="1"/>
</dbReference>
<evidence type="ECO:0000256" key="3">
    <source>
        <dbReference type="ARBA" id="ARBA00022729"/>
    </source>
</evidence>
<dbReference type="Pfam" id="PF22705">
    <property type="entry name" value="C2-set_3"/>
    <property type="match status" value="1"/>
</dbReference>
<dbReference type="InterPro" id="IPR003879">
    <property type="entry name" value="Butyrophylin_SPRY"/>
</dbReference>
<dbReference type="InterPro" id="IPR053896">
    <property type="entry name" value="BTN3A2-like_Ig-C"/>
</dbReference>
<comment type="subcellular location">
    <subcellularLocation>
        <location evidence="1">Membrane</location>
        <topology evidence="1">Single-pass type I membrane protein</topology>
    </subcellularLocation>
</comment>
<feature type="domain" description="B30.2/SPRY" evidence="10">
    <location>
        <begin position="224"/>
        <end position="406"/>
    </location>
</feature>
<evidence type="ECO:0000259" key="11">
    <source>
        <dbReference type="PROSITE" id="PS50835"/>
    </source>
</evidence>
<keyword evidence="4 9" id="KW-1133">Transmembrane helix</keyword>
<name>A0A6J0JAF3_9PASS</name>
<evidence type="ECO:0000256" key="5">
    <source>
        <dbReference type="ARBA" id="ARBA00023136"/>
    </source>
</evidence>
<keyword evidence="6" id="KW-0393">Immunoglobulin domain</keyword>
<keyword evidence="7" id="KW-0175">Coiled coil</keyword>
<dbReference type="InterPro" id="IPR013320">
    <property type="entry name" value="ConA-like_dom_sf"/>
</dbReference>
<dbReference type="InterPro" id="IPR050143">
    <property type="entry name" value="TRIM/RBCC"/>
</dbReference>
<dbReference type="PRINTS" id="PR01407">
    <property type="entry name" value="BUTYPHLNCDUF"/>
</dbReference>
<reference evidence="13" key="1">
    <citation type="submission" date="2025-08" db="UniProtKB">
        <authorList>
            <consortium name="RefSeq"/>
        </authorList>
    </citation>
    <scope>IDENTIFICATION</scope>
</reference>
<keyword evidence="5 9" id="KW-0472">Membrane</keyword>
<dbReference type="InterPro" id="IPR043136">
    <property type="entry name" value="B30.2/SPRY_sf"/>
</dbReference>
<dbReference type="OrthoDB" id="9041755at2759"/>
<keyword evidence="12" id="KW-1185">Reference proteome</keyword>
<gene>
    <name evidence="13" type="primary">LOC108509984</name>
</gene>
<dbReference type="InterPro" id="IPR007110">
    <property type="entry name" value="Ig-like_dom"/>
</dbReference>
<dbReference type="PROSITE" id="PS50188">
    <property type="entry name" value="B302_SPRY"/>
    <property type="match status" value="1"/>
</dbReference>
<dbReference type="InterPro" id="IPR001870">
    <property type="entry name" value="B30.2/SPRY"/>
</dbReference>
<evidence type="ECO:0000256" key="4">
    <source>
        <dbReference type="ARBA" id="ARBA00022989"/>
    </source>
</evidence>
<evidence type="ECO:0000256" key="8">
    <source>
        <dbReference type="SAM" id="MobiDB-lite"/>
    </source>
</evidence>
<dbReference type="SUPFAM" id="SSF49899">
    <property type="entry name" value="Concanavalin A-like lectins/glucanases"/>
    <property type="match status" value="1"/>
</dbReference>
<feature type="coiled-coil region" evidence="7">
    <location>
        <begin position="182"/>
        <end position="238"/>
    </location>
</feature>
<dbReference type="Proteomes" id="UP000504624">
    <property type="component" value="Unplaced"/>
</dbReference>
<evidence type="ECO:0000256" key="1">
    <source>
        <dbReference type="ARBA" id="ARBA00004479"/>
    </source>
</evidence>
<evidence type="ECO:0000313" key="13">
    <source>
        <dbReference type="RefSeq" id="XP_017695099.1"/>
    </source>
</evidence>